<dbReference type="InterPro" id="IPR058533">
    <property type="entry name" value="Cation_efflux_TM"/>
</dbReference>
<dbReference type="GO" id="GO:0030003">
    <property type="term" value="P:intracellular monoatomic cation homeostasis"/>
    <property type="evidence" value="ECO:0007669"/>
    <property type="project" value="UniProtKB-ARBA"/>
</dbReference>
<evidence type="ECO:0000313" key="9">
    <source>
        <dbReference type="EMBL" id="UJO18964.1"/>
    </source>
</evidence>
<feature type="transmembrane region" description="Helical" evidence="7">
    <location>
        <begin position="391"/>
        <end position="412"/>
    </location>
</feature>
<feature type="region of interest" description="Disordered" evidence="6">
    <location>
        <begin position="1"/>
        <end position="52"/>
    </location>
</feature>
<evidence type="ECO:0000256" key="1">
    <source>
        <dbReference type="ARBA" id="ARBA00004141"/>
    </source>
</evidence>
<dbReference type="GeneID" id="71986524"/>
<dbReference type="InterPro" id="IPR002524">
    <property type="entry name" value="Cation_efflux"/>
</dbReference>
<dbReference type="GO" id="GO:0016020">
    <property type="term" value="C:membrane"/>
    <property type="evidence" value="ECO:0007669"/>
    <property type="project" value="UniProtKB-SubCell"/>
</dbReference>
<dbReference type="SUPFAM" id="SSF160240">
    <property type="entry name" value="Cation efflux protein cytoplasmic domain-like"/>
    <property type="match status" value="1"/>
</dbReference>
<keyword evidence="4 7" id="KW-1133">Transmembrane helix</keyword>
<dbReference type="InterPro" id="IPR036837">
    <property type="entry name" value="Cation_efflux_CTD_sf"/>
</dbReference>
<sequence>MCAFTEPSKNGQSTSPIESHLTRIASHRSTTTPDAERRPQSNRESSTSHIPRISALKDFLPLSAEDASLTSPRGSHLPSILQTRSNSNLVNRAQWHRRSNSITVAEMPALGQRTNSQNSDEFNLGHKSQLSDPAGGVAAWGGGDDHSRRLSYQASLLNTPQMRSQRLIGFTNPRYQWEQYWKTDEELNKIKSKSVRKYYERINYLIQHYLYIDRLLDSSLPHDLIQDYHHTQPSPQIKPMAPAPSAVRGSWQDDLPETIDEEDGAEPPRIYHERAGSADSIFADGAFYANGSPDPPPQKVKRTPKDLYMIKKPEKQANGDHANDEQAPLLSTSTSSEDLESGPTVPDLEYEEETSSQSPVVTVAIWINVVANTLLLILKIIVVVLSSSVSVLASLVDAALDFLSTVIVGITTRLIARTDQYAYPIGRRRLEPVGVLVFSVIMITAFIQVLWEATSALTNGKKEIVELGIPAIAIMASTVLIKGGCWFWCRLVKNSSVQALAQDAQTDVVFNVFSIVFPLIGFYARIWWLDPVGGICLSLYVIINWSSTANEHIRNLTGASSSADERNILLYLTMRFAKTIKKIQGLQAYHSGDKLNVEVDIVLDEHTSLRDSHDLGESLQYVLESVPSVDRAFVHMDYADYNIPTHLMQEN</sequence>
<keyword evidence="5 7" id="KW-0472">Membrane</keyword>
<dbReference type="SUPFAM" id="SSF161111">
    <property type="entry name" value="Cation efflux protein transmembrane domain-like"/>
    <property type="match status" value="1"/>
</dbReference>
<dbReference type="AlphaFoldDB" id="A0A9Q8PAN1"/>
<dbReference type="FunFam" id="1.20.1510.10:FF:000005">
    <property type="entry name" value="Putative Cation diffusion facilitator 1"/>
    <property type="match status" value="1"/>
</dbReference>
<reference evidence="9" key="1">
    <citation type="submission" date="2021-12" db="EMBL/GenBank/DDBJ databases">
        <authorList>
            <person name="Zaccaron A."/>
            <person name="Stergiopoulos I."/>
        </authorList>
    </citation>
    <scope>NUCLEOTIDE SEQUENCE</scope>
    <source>
        <strain evidence="9">Race5_Kim</strain>
    </source>
</reference>
<dbReference type="Gene3D" id="3.30.70.1350">
    <property type="entry name" value="Cation efflux protein, cytoplasmic domain"/>
    <property type="match status" value="1"/>
</dbReference>
<feature type="transmembrane region" description="Helical" evidence="7">
    <location>
        <begin position="467"/>
        <end position="488"/>
    </location>
</feature>
<evidence type="ECO:0000256" key="7">
    <source>
        <dbReference type="SAM" id="Phobius"/>
    </source>
</evidence>
<feature type="compositionally biased region" description="Polar residues" evidence="6">
    <location>
        <begin position="7"/>
        <end position="17"/>
    </location>
</feature>
<reference evidence="9" key="2">
    <citation type="journal article" date="2022" name="Microb. Genom.">
        <title>A chromosome-scale genome assembly of the tomato pathogen Cladosporium fulvum reveals a compartmentalized genome architecture and the presence of a dispensable chromosome.</title>
        <authorList>
            <person name="Zaccaron A.Z."/>
            <person name="Chen L.H."/>
            <person name="Samaras A."/>
            <person name="Stergiopoulos I."/>
        </authorList>
    </citation>
    <scope>NUCLEOTIDE SEQUENCE</scope>
    <source>
        <strain evidence="9">Race5_Kim</strain>
    </source>
</reference>
<dbReference type="Pfam" id="PF01545">
    <property type="entry name" value="Cation_efflux"/>
    <property type="match status" value="1"/>
</dbReference>
<dbReference type="OrthoDB" id="78296at2759"/>
<feature type="transmembrane region" description="Helical" evidence="7">
    <location>
        <begin position="363"/>
        <end position="385"/>
    </location>
</feature>
<dbReference type="InterPro" id="IPR027469">
    <property type="entry name" value="Cation_efflux_TMD_sf"/>
</dbReference>
<dbReference type="Proteomes" id="UP000756132">
    <property type="component" value="Chromosome 6"/>
</dbReference>
<keyword evidence="2" id="KW-0813">Transport</keyword>
<feature type="region of interest" description="Disordered" evidence="6">
    <location>
        <begin position="312"/>
        <end position="353"/>
    </location>
</feature>
<feature type="transmembrane region" description="Helical" evidence="7">
    <location>
        <begin position="433"/>
        <end position="451"/>
    </location>
</feature>
<feature type="compositionally biased region" description="Basic and acidic residues" evidence="6">
    <location>
        <begin position="312"/>
        <end position="324"/>
    </location>
</feature>
<evidence type="ECO:0000256" key="6">
    <source>
        <dbReference type="SAM" id="MobiDB-lite"/>
    </source>
</evidence>
<dbReference type="EMBL" id="CP090168">
    <property type="protein sequence ID" value="UJO18964.1"/>
    <property type="molecule type" value="Genomic_DNA"/>
</dbReference>
<accession>A0A9Q8PAN1</accession>
<gene>
    <name evidence="9" type="ORF">CLAFUR5_06646</name>
</gene>
<evidence type="ECO:0000256" key="2">
    <source>
        <dbReference type="ARBA" id="ARBA00022448"/>
    </source>
</evidence>
<dbReference type="KEGG" id="ffu:CLAFUR5_06646"/>
<dbReference type="InterPro" id="IPR050291">
    <property type="entry name" value="CDF_Transporter"/>
</dbReference>
<keyword evidence="10" id="KW-1185">Reference proteome</keyword>
<evidence type="ECO:0000256" key="5">
    <source>
        <dbReference type="ARBA" id="ARBA00023136"/>
    </source>
</evidence>
<proteinExistence type="predicted"/>
<dbReference type="FunFam" id="3.30.70.1350:FF:000004">
    <property type="entry name" value="Cation diffusion facilitator 10"/>
    <property type="match status" value="1"/>
</dbReference>
<keyword evidence="3 7" id="KW-0812">Transmembrane</keyword>
<evidence type="ECO:0000256" key="4">
    <source>
        <dbReference type="ARBA" id="ARBA00022989"/>
    </source>
</evidence>
<dbReference type="GO" id="GO:0098771">
    <property type="term" value="P:inorganic ion homeostasis"/>
    <property type="evidence" value="ECO:0007669"/>
    <property type="project" value="UniProtKB-ARBA"/>
</dbReference>
<dbReference type="GO" id="GO:0008324">
    <property type="term" value="F:monoatomic cation transmembrane transporter activity"/>
    <property type="evidence" value="ECO:0007669"/>
    <property type="project" value="InterPro"/>
</dbReference>
<evidence type="ECO:0000313" key="10">
    <source>
        <dbReference type="Proteomes" id="UP000756132"/>
    </source>
</evidence>
<protein>
    <submittedName>
        <fullName evidence="9">Metal tolerance protein 3</fullName>
    </submittedName>
</protein>
<evidence type="ECO:0000259" key="8">
    <source>
        <dbReference type="Pfam" id="PF01545"/>
    </source>
</evidence>
<organism evidence="9 10">
    <name type="scientific">Passalora fulva</name>
    <name type="common">Tomato leaf mold</name>
    <name type="synonym">Cladosporium fulvum</name>
    <dbReference type="NCBI Taxonomy" id="5499"/>
    <lineage>
        <taxon>Eukaryota</taxon>
        <taxon>Fungi</taxon>
        <taxon>Dikarya</taxon>
        <taxon>Ascomycota</taxon>
        <taxon>Pezizomycotina</taxon>
        <taxon>Dothideomycetes</taxon>
        <taxon>Dothideomycetidae</taxon>
        <taxon>Mycosphaerellales</taxon>
        <taxon>Mycosphaerellaceae</taxon>
        <taxon>Fulvia</taxon>
    </lineage>
</organism>
<feature type="domain" description="Cation efflux protein transmembrane" evidence="8">
    <location>
        <begin position="365"/>
        <end position="556"/>
    </location>
</feature>
<name>A0A9Q8PAN1_PASFU</name>
<feature type="region of interest" description="Disordered" evidence="6">
    <location>
        <begin position="228"/>
        <end position="251"/>
    </location>
</feature>
<dbReference type="Gene3D" id="1.20.1510.10">
    <property type="entry name" value="Cation efflux protein transmembrane domain"/>
    <property type="match status" value="1"/>
</dbReference>
<dbReference type="RefSeq" id="XP_047763330.1">
    <property type="nucleotide sequence ID" value="XM_047905794.1"/>
</dbReference>
<comment type="subcellular location">
    <subcellularLocation>
        <location evidence="1">Membrane</location>
        <topology evidence="1">Multi-pass membrane protein</topology>
    </subcellularLocation>
</comment>
<feature type="transmembrane region" description="Helical" evidence="7">
    <location>
        <begin position="508"/>
        <end position="528"/>
    </location>
</feature>
<dbReference type="PANTHER" id="PTHR43840">
    <property type="entry name" value="MITOCHONDRIAL METAL TRANSPORTER 1-RELATED"/>
    <property type="match status" value="1"/>
</dbReference>
<dbReference type="NCBIfam" id="TIGR01297">
    <property type="entry name" value="CDF"/>
    <property type="match status" value="1"/>
</dbReference>
<evidence type="ECO:0000256" key="3">
    <source>
        <dbReference type="ARBA" id="ARBA00022692"/>
    </source>
</evidence>
<dbReference type="PANTHER" id="PTHR43840:SF4">
    <property type="entry name" value="CDF DIVALENT METAL CATION TRANSPORTER (EUROFUNG)"/>
    <property type="match status" value="1"/>
</dbReference>